<reference evidence="1" key="1">
    <citation type="submission" date="2022-10" db="EMBL/GenBank/DDBJ databases">
        <title>The complete genomes of actinobacterial strains from the NBC collection.</title>
        <authorList>
            <person name="Joergensen T.S."/>
            <person name="Alvarez Arevalo M."/>
            <person name="Sterndorff E.B."/>
            <person name="Faurdal D."/>
            <person name="Vuksanovic O."/>
            <person name="Mourched A.-S."/>
            <person name="Charusanti P."/>
            <person name="Shaw S."/>
            <person name="Blin K."/>
            <person name="Weber T."/>
        </authorList>
    </citation>
    <scope>NUCLEOTIDE SEQUENCE</scope>
    <source>
        <strain evidence="1">NBC_00248</strain>
    </source>
</reference>
<accession>A0ABZ1TN78</accession>
<protein>
    <submittedName>
        <fullName evidence="1">Transposase family protein</fullName>
    </submittedName>
</protein>
<dbReference type="EMBL" id="CP108090">
    <property type="protein sequence ID" value="WUQ16858.1"/>
    <property type="molecule type" value="Genomic_DNA"/>
</dbReference>
<name>A0ABZ1TN78_STRVG</name>
<evidence type="ECO:0000313" key="1">
    <source>
        <dbReference type="EMBL" id="WUQ16858.1"/>
    </source>
</evidence>
<dbReference type="Proteomes" id="UP001432039">
    <property type="component" value="Chromosome"/>
</dbReference>
<sequence>MRRLAPLFGISPATACRGIQHLRPLLAQEPAPRPAADVDRPWIGDGTLVPVRDRTVGASSRNYRFSANAQVAIDAGTRSVVASARPAPGNKADAHA</sequence>
<proteinExistence type="predicted"/>
<keyword evidence="2" id="KW-1185">Reference proteome</keyword>
<evidence type="ECO:0000313" key="2">
    <source>
        <dbReference type="Proteomes" id="UP001432039"/>
    </source>
</evidence>
<organism evidence="1 2">
    <name type="scientific">Streptomyces virginiae</name>
    <name type="common">Streptomyces cinnamonensis</name>
    <dbReference type="NCBI Taxonomy" id="1961"/>
    <lineage>
        <taxon>Bacteria</taxon>
        <taxon>Bacillati</taxon>
        <taxon>Actinomycetota</taxon>
        <taxon>Actinomycetes</taxon>
        <taxon>Kitasatosporales</taxon>
        <taxon>Streptomycetaceae</taxon>
        <taxon>Streptomyces</taxon>
    </lineage>
</organism>
<gene>
    <name evidence="1" type="ORF">OG517_38620</name>
</gene>